<evidence type="ECO:0000313" key="1">
    <source>
        <dbReference type="EMBL" id="KAH7855590.1"/>
    </source>
</evidence>
<accession>A0ACB7YQ19</accession>
<dbReference type="Proteomes" id="UP000828048">
    <property type="component" value="Chromosome 11"/>
</dbReference>
<evidence type="ECO:0000313" key="2">
    <source>
        <dbReference type="Proteomes" id="UP000828048"/>
    </source>
</evidence>
<keyword evidence="2" id="KW-1185">Reference proteome</keyword>
<sequence length="513" mass="57789">MYILQIHTVDDFPHPFSATSSAAPGQKPSTATNNSSFADITELKGVVHLFRNRSSATNSLISPSSRSTTLFVAAVPNYLSPDDFLVFCGSHLDHFSQLCFLRNDGMEDRYSVLITLVNQFTSDGFYCSFNGKRFRPSEAEVCHIYFTQSVVCCKFEEEASLPPHGFLELPTCPVCLERLDQDTSGIQRTLCDHSFQCPCVLKWTYLSCQVCRLCQQHDEKPRCADCGTYKNLWVCVICGFVGCGRYQEKHAVRHWKDTQHCFSLELETQQVWDYVGDIYVHRLNQSKADGKSAMMSSSCLSIHEECGTCGCSEDSGISGALFDSKVEAIVDEYNRLLATQMESQRQNFESQLQEAKNKKEISVSEAVEKALASRMQDIQSKLDQCVVQKKTVADTNQSLMKRQEIMRKAVKEIEERENSSLRSRDETIRDLEEQIRDLKVYVEARRTVANMTESDGIKGGTLLPVQSNLSSPANSKRRTKTNRRWPNRLGLWSNSVACSGRNASTDVLASCTE</sequence>
<protein>
    <submittedName>
        <fullName evidence="1">Uncharacterized protein</fullName>
    </submittedName>
</protein>
<proteinExistence type="predicted"/>
<reference evidence="1 2" key="1">
    <citation type="journal article" date="2021" name="Hortic Res">
        <title>High-quality reference genome and annotation aids understanding of berry development for evergreen blueberry (Vaccinium darrowii).</title>
        <authorList>
            <person name="Yu J."/>
            <person name="Hulse-Kemp A.M."/>
            <person name="Babiker E."/>
            <person name="Staton M."/>
        </authorList>
    </citation>
    <scope>NUCLEOTIDE SEQUENCE [LARGE SCALE GENOMIC DNA]</scope>
    <source>
        <strain evidence="2">cv. NJ 8807/NJ 8810</strain>
        <tissue evidence="1">Young leaf</tissue>
    </source>
</reference>
<comment type="caution">
    <text evidence="1">The sequence shown here is derived from an EMBL/GenBank/DDBJ whole genome shotgun (WGS) entry which is preliminary data.</text>
</comment>
<dbReference type="EMBL" id="CM037161">
    <property type="protein sequence ID" value="KAH7855590.1"/>
    <property type="molecule type" value="Genomic_DNA"/>
</dbReference>
<gene>
    <name evidence="1" type="ORF">Vadar_026548</name>
</gene>
<organism evidence="1 2">
    <name type="scientific">Vaccinium darrowii</name>
    <dbReference type="NCBI Taxonomy" id="229202"/>
    <lineage>
        <taxon>Eukaryota</taxon>
        <taxon>Viridiplantae</taxon>
        <taxon>Streptophyta</taxon>
        <taxon>Embryophyta</taxon>
        <taxon>Tracheophyta</taxon>
        <taxon>Spermatophyta</taxon>
        <taxon>Magnoliopsida</taxon>
        <taxon>eudicotyledons</taxon>
        <taxon>Gunneridae</taxon>
        <taxon>Pentapetalae</taxon>
        <taxon>asterids</taxon>
        <taxon>Ericales</taxon>
        <taxon>Ericaceae</taxon>
        <taxon>Vaccinioideae</taxon>
        <taxon>Vaccinieae</taxon>
        <taxon>Vaccinium</taxon>
    </lineage>
</organism>
<name>A0ACB7YQ19_9ERIC</name>